<accession>A0A2T0W8C0</accession>
<dbReference type="InterPro" id="IPR009241">
    <property type="entry name" value="HigB-like"/>
</dbReference>
<dbReference type="Pfam" id="PF05973">
    <property type="entry name" value="Gp49"/>
    <property type="match status" value="1"/>
</dbReference>
<proteinExistence type="predicted"/>
<dbReference type="RefSeq" id="WP_106192217.1">
    <property type="nucleotide sequence ID" value="NZ_PVTO01000007.1"/>
</dbReference>
<sequence length="119" mass="14382">MVKPEFDWGDEFDDYLQSLGSKDEAKFRALIDRVESTELQDSIRKERVKKLENNLYELRARTDEHWLRGCYFQVRGSHYYITHGFSKKTRKTPNKEIARALSIRKKHFSQMNSRREEHE</sequence>
<name>A0A2T0W8C0_9LACT</name>
<evidence type="ECO:0000313" key="1">
    <source>
        <dbReference type="EMBL" id="PRY82948.1"/>
    </source>
</evidence>
<organism evidence="1 2">
    <name type="scientific">Alkalibacterium olivapovliticus</name>
    <dbReference type="NCBI Taxonomy" id="99907"/>
    <lineage>
        <taxon>Bacteria</taxon>
        <taxon>Bacillati</taxon>
        <taxon>Bacillota</taxon>
        <taxon>Bacilli</taxon>
        <taxon>Lactobacillales</taxon>
        <taxon>Carnobacteriaceae</taxon>
        <taxon>Alkalibacterium</taxon>
    </lineage>
</organism>
<comment type="caution">
    <text evidence="1">The sequence shown here is derived from an EMBL/GenBank/DDBJ whole genome shotgun (WGS) entry which is preliminary data.</text>
</comment>
<reference evidence="1 2" key="1">
    <citation type="submission" date="2018-03" db="EMBL/GenBank/DDBJ databases">
        <title>Genomic Encyclopedia of Archaeal and Bacterial Type Strains, Phase II (KMG-II): from individual species to whole genera.</title>
        <authorList>
            <person name="Goeker M."/>
        </authorList>
    </citation>
    <scope>NUCLEOTIDE SEQUENCE [LARGE SCALE GENOMIC DNA]</scope>
    <source>
        <strain evidence="1 2">DSM 13175</strain>
    </source>
</reference>
<protein>
    <submittedName>
        <fullName evidence="1">Phage-related protein</fullName>
    </submittedName>
</protein>
<dbReference type="Proteomes" id="UP000238205">
    <property type="component" value="Unassembled WGS sequence"/>
</dbReference>
<dbReference type="EMBL" id="PVTO01000007">
    <property type="protein sequence ID" value="PRY82948.1"/>
    <property type="molecule type" value="Genomic_DNA"/>
</dbReference>
<keyword evidence="2" id="KW-1185">Reference proteome</keyword>
<gene>
    <name evidence="1" type="ORF">CLV38_10721</name>
</gene>
<dbReference type="OrthoDB" id="573082at2"/>
<evidence type="ECO:0000313" key="2">
    <source>
        <dbReference type="Proteomes" id="UP000238205"/>
    </source>
</evidence>
<dbReference type="AlphaFoldDB" id="A0A2T0W8C0"/>